<organism evidence="1 2">
    <name type="scientific">Alligator mississippiensis</name>
    <name type="common">American alligator</name>
    <dbReference type="NCBI Taxonomy" id="8496"/>
    <lineage>
        <taxon>Eukaryota</taxon>
        <taxon>Metazoa</taxon>
        <taxon>Chordata</taxon>
        <taxon>Craniata</taxon>
        <taxon>Vertebrata</taxon>
        <taxon>Euteleostomi</taxon>
        <taxon>Archelosauria</taxon>
        <taxon>Archosauria</taxon>
        <taxon>Crocodylia</taxon>
        <taxon>Alligatoridae</taxon>
        <taxon>Alligatorinae</taxon>
        <taxon>Alligator</taxon>
    </lineage>
</organism>
<dbReference type="EMBL" id="AKHW03000487">
    <property type="protein sequence ID" value="KYO46888.1"/>
    <property type="molecule type" value="Genomic_DNA"/>
</dbReference>
<reference evidence="1 2" key="1">
    <citation type="journal article" date="2012" name="Genome Biol.">
        <title>Sequencing three crocodilian genomes to illuminate the evolution of archosaurs and amniotes.</title>
        <authorList>
            <person name="St John J.A."/>
            <person name="Braun E.L."/>
            <person name="Isberg S.R."/>
            <person name="Miles L.G."/>
            <person name="Chong A.Y."/>
            <person name="Gongora J."/>
            <person name="Dalzell P."/>
            <person name="Moran C."/>
            <person name="Bed'hom B."/>
            <person name="Abzhanov A."/>
            <person name="Burgess S.C."/>
            <person name="Cooksey A.M."/>
            <person name="Castoe T.A."/>
            <person name="Crawford N.G."/>
            <person name="Densmore L.D."/>
            <person name="Drew J.C."/>
            <person name="Edwards S.V."/>
            <person name="Faircloth B.C."/>
            <person name="Fujita M.K."/>
            <person name="Greenwold M.J."/>
            <person name="Hoffmann F.G."/>
            <person name="Howard J.M."/>
            <person name="Iguchi T."/>
            <person name="Janes D.E."/>
            <person name="Khan S.Y."/>
            <person name="Kohno S."/>
            <person name="de Koning A.J."/>
            <person name="Lance S.L."/>
            <person name="McCarthy F.M."/>
            <person name="McCormack J.E."/>
            <person name="Merchant M.E."/>
            <person name="Peterson D.G."/>
            <person name="Pollock D.D."/>
            <person name="Pourmand N."/>
            <person name="Raney B.J."/>
            <person name="Roessler K.A."/>
            <person name="Sanford J.R."/>
            <person name="Sawyer R.H."/>
            <person name="Schmidt C.J."/>
            <person name="Triplett E.W."/>
            <person name="Tuberville T.D."/>
            <person name="Venegas-Anaya M."/>
            <person name="Howard J.T."/>
            <person name="Jarvis E.D."/>
            <person name="Guillette L.J.Jr."/>
            <person name="Glenn T.C."/>
            <person name="Green R.E."/>
            <person name="Ray D.A."/>
        </authorList>
    </citation>
    <scope>NUCLEOTIDE SEQUENCE [LARGE SCALE GENOMIC DNA]</scope>
    <source>
        <strain evidence="1">KSC_2009_1</strain>
    </source>
</reference>
<name>A0A151PD04_ALLMI</name>
<accession>A0A151PD04</accession>
<keyword evidence="2" id="KW-1185">Reference proteome</keyword>
<protein>
    <submittedName>
        <fullName evidence="1">Uncharacterized protein</fullName>
    </submittedName>
</protein>
<proteinExistence type="predicted"/>
<gene>
    <name evidence="1" type="ORF">Y1Q_0014466</name>
</gene>
<comment type="caution">
    <text evidence="1">The sequence shown here is derived from an EMBL/GenBank/DDBJ whole genome shotgun (WGS) entry which is preliminary data.</text>
</comment>
<dbReference type="AlphaFoldDB" id="A0A151PD04"/>
<dbReference type="Proteomes" id="UP000050525">
    <property type="component" value="Unassembled WGS sequence"/>
</dbReference>
<sequence>MADVKGVRSSAMDCAGHSGVSAVRLVHPFTLEELLVKAEEQIQHGMDKGQTLTTAPHHTAYRLCLGCHPGTNSNPGKLHRLELVEKTLCNLACSRVSELKMKDNWRVLKDASQGIARRTLRRARKYMSVLKNSGVSKHDIEPGNLYAGMMEGYCTTA</sequence>
<evidence type="ECO:0000313" key="1">
    <source>
        <dbReference type="EMBL" id="KYO46888.1"/>
    </source>
</evidence>
<evidence type="ECO:0000313" key="2">
    <source>
        <dbReference type="Proteomes" id="UP000050525"/>
    </source>
</evidence>